<keyword evidence="3" id="KW-1185">Reference proteome</keyword>
<dbReference type="Pfam" id="PF07727">
    <property type="entry name" value="RVT_2"/>
    <property type="match status" value="1"/>
</dbReference>
<accession>A0A392QYM6</accession>
<comment type="caution">
    <text evidence="2">The sequence shown here is derived from an EMBL/GenBank/DDBJ whole genome shotgun (WGS) entry which is preliminary data.</text>
</comment>
<protein>
    <submittedName>
        <fullName evidence="2">Gag-pol polyprotein</fullName>
    </submittedName>
</protein>
<evidence type="ECO:0000259" key="1">
    <source>
        <dbReference type="Pfam" id="PF07727"/>
    </source>
</evidence>
<evidence type="ECO:0000313" key="2">
    <source>
        <dbReference type="EMBL" id="MCI29408.1"/>
    </source>
</evidence>
<dbReference type="EMBL" id="LXQA010172364">
    <property type="protein sequence ID" value="MCI29408.1"/>
    <property type="molecule type" value="Genomic_DNA"/>
</dbReference>
<reference evidence="2 3" key="1">
    <citation type="journal article" date="2018" name="Front. Plant Sci.">
        <title>Red Clover (Trifolium pratense) and Zigzag Clover (T. medium) - A Picture of Genomic Similarities and Differences.</title>
        <authorList>
            <person name="Dluhosova J."/>
            <person name="Istvanek J."/>
            <person name="Nedelnik J."/>
            <person name="Repkova J."/>
        </authorList>
    </citation>
    <scope>NUCLEOTIDE SEQUENCE [LARGE SCALE GENOMIC DNA]</scope>
    <source>
        <strain evidence="3">cv. 10/8</strain>
        <tissue evidence="2">Leaf</tissue>
    </source>
</reference>
<name>A0A392QYM6_9FABA</name>
<dbReference type="AlphaFoldDB" id="A0A392QYM6"/>
<sequence>LWSVNYYSTIDWSTCQTAVRITTRSRDVISNSCFVSKSEPKNVKETLTDEFWINAVQEELGQFKRNDVWDLVPSPEGVNVIGTKWVFKNKSDENDTVTKNKARLVAQGYTQIDGADFDEIFALVARLESIRLLLWVACILKFKPFQMDVKSAFLNGYLNEEVYV</sequence>
<feature type="non-terminal residue" evidence="2">
    <location>
        <position position="1"/>
    </location>
</feature>
<feature type="domain" description="Reverse transcriptase Ty1/copia-type" evidence="1">
    <location>
        <begin position="66"/>
        <end position="164"/>
    </location>
</feature>
<feature type="non-terminal residue" evidence="2">
    <location>
        <position position="164"/>
    </location>
</feature>
<evidence type="ECO:0000313" key="3">
    <source>
        <dbReference type="Proteomes" id="UP000265520"/>
    </source>
</evidence>
<proteinExistence type="predicted"/>
<dbReference type="InterPro" id="IPR013103">
    <property type="entry name" value="RVT_2"/>
</dbReference>
<organism evidence="2 3">
    <name type="scientific">Trifolium medium</name>
    <dbReference type="NCBI Taxonomy" id="97028"/>
    <lineage>
        <taxon>Eukaryota</taxon>
        <taxon>Viridiplantae</taxon>
        <taxon>Streptophyta</taxon>
        <taxon>Embryophyta</taxon>
        <taxon>Tracheophyta</taxon>
        <taxon>Spermatophyta</taxon>
        <taxon>Magnoliopsida</taxon>
        <taxon>eudicotyledons</taxon>
        <taxon>Gunneridae</taxon>
        <taxon>Pentapetalae</taxon>
        <taxon>rosids</taxon>
        <taxon>fabids</taxon>
        <taxon>Fabales</taxon>
        <taxon>Fabaceae</taxon>
        <taxon>Papilionoideae</taxon>
        <taxon>50 kb inversion clade</taxon>
        <taxon>NPAAA clade</taxon>
        <taxon>Hologalegina</taxon>
        <taxon>IRL clade</taxon>
        <taxon>Trifolieae</taxon>
        <taxon>Trifolium</taxon>
    </lineage>
</organism>
<dbReference type="Proteomes" id="UP000265520">
    <property type="component" value="Unassembled WGS sequence"/>
</dbReference>